<reference evidence="3 4" key="1">
    <citation type="submission" date="2017-01" db="EMBL/GenBank/DDBJ databases">
        <title>The cable genome- insights into the physiology and evolution of filamentous bacteria capable of sulfide oxidation via long distance electron transfer.</title>
        <authorList>
            <person name="Schreiber L."/>
            <person name="Bjerg J.T."/>
            <person name="Boggild A."/>
            <person name="Van De Vossenberg J."/>
            <person name="Meysman F."/>
            <person name="Nielsen L.P."/>
            <person name="Schramm A."/>
            <person name="Kjeldsen K.U."/>
        </authorList>
    </citation>
    <scope>NUCLEOTIDE SEQUENCE [LARGE SCALE GENOMIC DNA]</scope>
    <source>
        <strain evidence="3">MCF</strain>
    </source>
</reference>
<dbReference type="Gene3D" id="3.40.1620.10">
    <property type="entry name" value="YefM-like domain"/>
    <property type="match status" value="1"/>
</dbReference>
<gene>
    <name evidence="3" type="ORF">H206_00769</name>
</gene>
<keyword evidence="4" id="KW-1185">Reference proteome</keyword>
<dbReference type="InterPro" id="IPR006442">
    <property type="entry name" value="Antitoxin_Phd/YefM"/>
</dbReference>
<dbReference type="AlphaFoldDB" id="A0A444IZL5"/>
<dbReference type="Pfam" id="PF02604">
    <property type="entry name" value="PhdYeFM_antitox"/>
    <property type="match status" value="1"/>
</dbReference>
<dbReference type="InterPro" id="IPR036165">
    <property type="entry name" value="YefM-like_sf"/>
</dbReference>
<evidence type="ECO:0000256" key="1">
    <source>
        <dbReference type="ARBA" id="ARBA00009981"/>
    </source>
</evidence>
<dbReference type="EMBL" id="MTKO01000067">
    <property type="protein sequence ID" value="RWX46263.1"/>
    <property type="molecule type" value="Genomic_DNA"/>
</dbReference>
<comment type="function">
    <text evidence="2">Antitoxin component of a type II toxin-antitoxin (TA) system.</text>
</comment>
<evidence type="ECO:0000256" key="2">
    <source>
        <dbReference type="RuleBase" id="RU362080"/>
    </source>
</evidence>
<comment type="similarity">
    <text evidence="1 2">Belongs to the phD/YefM antitoxin family.</text>
</comment>
<organism evidence="3 4">
    <name type="scientific">Candidatus Electrothrix aarhusensis</name>
    <dbReference type="NCBI Taxonomy" id="1859131"/>
    <lineage>
        <taxon>Bacteria</taxon>
        <taxon>Pseudomonadati</taxon>
        <taxon>Thermodesulfobacteriota</taxon>
        <taxon>Desulfobulbia</taxon>
        <taxon>Desulfobulbales</taxon>
        <taxon>Desulfobulbaceae</taxon>
        <taxon>Candidatus Electrothrix</taxon>
    </lineage>
</organism>
<comment type="caution">
    <text evidence="3">The sequence shown here is derived from an EMBL/GenBank/DDBJ whole genome shotgun (WGS) entry which is preliminary data.</text>
</comment>
<protein>
    <recommendedName>
        <fullName evidence="2">Antitoxin</fullName>
    </recommendedName>
</protein>
<evidence type="ECO:0000313" key="4">
    <source>
        <dbReference type="Proteomes" id="UP000287853"/>
    </source>
</evidence>
<proteinExistence type="inferred from homology"/>
<evidence type="ECO:0000313" key="3">
    <source>
        <dbReference type="EMBL" id="RWX46263.1"/>
    </source>
</evidence>
<accession>A0A444IZL5</accession>
<name>A0A444IZL5_9BACT</name>
<sequence>MITVNTHEAKTNLSKLLTLVAEKDETIKICRNGKVMAELVRPRSGKASPGELPVIPELTGVVFREPAEAPLPEEFFPDYTPGGDE</sequence>
<dbReference type="SUPFAM" id="SSF143120">
    <property type="entry name" value="YefM-like"/>
    <property type="match status" value="1"/>
</dbReference>
<dbReference type="Proteomes" id="UP000287853">
    <property type="component" value="Unassembled WGS sequence"/>
</dbReference>